<feature type="transmembrane region" description="Helical" evidence="8">
    <location>
        <begin position="146"/>
        <end position="165"/>
    </location>
</feature>
<protein>
    <recommendedName>
        <fullName evidence="11">AI-2E family transporter</fullName>
    </recommendedName>
</protein>
<feature type="transmembrane region" description="Helical" evidence="8">
    <location>
        <begin position="205"/>
        <end position="222"/>
    </location>
</feature>
<feature type="transmembrane region" description="Helical" evidence="8">
    <location>
        <begin position="262"/>
        <end position="284"/>
    </location>
</feature>
<evidence type="ECO:0000256" key="2">
    <source>
        <dbReference type="ARBA" id="ARBA00009773"/>
    </source>
</evidence>
<accession>A0A160T2G7</accession>
<keyword evidence="3" id="KW-0813">Transport</keyword>
<evidence type="ECO:0000256" key="1">
    <source>
        <dbReference type="ARBA" id="ARBA00004651"/>
    </source>
</evidence>
<dbReference type="Proteomes" id="UP000215027">
    <property type="component" value="Chromosome I"/>
</dbReference>
<evidence type="ECO:0000256" key="4">
    <source>
        <dbReference type="ARBA" id="ARBA00022475"/>
    </source>
</evidence>
<keyword evidence="5 8" id="KW-0812">Transmembrane</keyword>
<evidence type="ECO:0000256" key="8">
    <source>
        <dbReference type="SAM" id="Phobius"/>
    </source>
</evidence>
<feature type="transmembrane region" description="Helical" evidence="8">
    <location>
        <begin position="228"/>
        <end position="255"/>
    </location>
</feature>
<evidence type="ECO:0008006" key="11">
    <source>
        <dbReference type="Google" id="ProtNLM"/>
    </source>
</evidence>
<reference evidence="9" key="1">
    <citation type="submission" date="2016-01" db="EMBL/GenBank/DDBJ databases">
        <authorList>
            <person name="Mcilroy J.S."/>
            <person name="Karst M S."/>
            <person name="Albertsen M."/>
        </authorList>
    </citation>
    <scope>NUCLEOTIDE SEQUENCE</scope>
    <source>
        <strain evidence="9">Cfx-K</strain>
    </source>
</reference>
<keyword evidence="6 8" id="KW-1133">Transmembrane helix</keyword>
<feature type="transmembrane region" description="Helical" evidence="8">
    <location>
        <begin position="61"/>
        <end position="82"/>
    </location>
</feature>
<evidence type="ECO:0000256" key="3">
    <source>
        <dbReference type="ARBA" id="ARBA00022448"/>
    </source>
</evidence>
<gene>
    <name evidence="9" type="ORF">CFX0092_A1904</name>
</gene>
<sequence>MKRLAFYAAVIAATLALVILLWQFRSVVILLILSLVLTAALRPTVEWFVARGLRPGLARVLVYVLVFGVIGLSLALISSPLLNELHMLSNYLIVLYDSTYQEWLTASGLLQTLAAQLPAPNELGETMAGPAGGAALRFLFGVTQNTAAVVAGLVVVIVLSLYWSADRSHFERLWLSLLPAGSRIQARRIWQATEGSMGAYVRSEFVQSFLAAVLLAVGYRLIGLDYPILMGILAGLLWLIPLVGFLFAALASFLLGLASVGGLPVALGALALTVAVLAFLEFVVEPRLFRRNQFSGVLIIFLVLVMVDAYGMTGFLLAPPLAVALQVLGSHLIRAMRQQPTTAIEFATLEARLAAVSARYNGQTALDGQSVLDGAATADGQPLPMPPDIASLHGRLAALVAGARQNALEEL</sequence>
<feature type="transmembrane region" description="Helical" evidence="8">
    <location>
        <begin position="5"/>
        <end position="22"/>
    </location>
</feature>
<name>A0A160T2G7_9CHLR</name>
<dbReference type="GO" id="GO:0005886">
    <property type="term" value="C:plasma membrane"/>
    <property type="evidence" value="ECO:0007669"/>
    <property type="project" value="UniProtKB-SubCell"/>
</dbReference>
<dbReference type="RefSeq" id="WP_095043227.1">
    <property type="nucleotide sequence ID" value="NZ_LN890655.1"/>
</dbReference>
<keyword evidence="7 8" id="KW-0472">Membrane</keyword>
<dbReference type="InterPro" id="IPR002549">
    <property type="entry name" value="AI-2E-like"/>
</dbReference>
<dbReference type="PANTHER" id="PTHR21716">
    <property type="entry name" value="TRANSMEMBRANE PROTEIN"/>
    <property type="match status" value="1"/>
</dbReference>
<dbReference type="KEGG" id="pbf:CFX0092_A1904"/>
<comment type="similarity">
    <text evidence="2">Belongs to the autoinducer-2 exporter (AI-2E) (TC 2.A.86) family.</text>
</comment>
<keyword evidence="10" id="KW-1185">Reference proteome</keyword>
<evidence type="ECO:0000313" key="9">
    <source>
        <dbReference type="EMBL" id="CUS03782.2"/>
    </source>
</evidence>
<evidence type="ECO:0000256" key="5">
    <source>
        <dbReference type="ARBA" id="ARBA00022692"/>
    </source>
</evidence>
<dbReference type="PANTHER" id="PTHR21716:SF53">
    <property type="entry name" value="PERMEASE PERM-RELATED"/>
    <property type="match status" value="1"/>
</dbReference>
<dbReference type="AlphaFoldDB" id="A0A160T2G7"/>
<evidence type="ECO:0000256" key="6">
    <source>
        <dbReference type="ARBA" id="ARBA00022989"/>
    </source>
</evidence>
<organism evidence="9 10">
    <name type="scientific">Candidatus Promineifilum breve</name>
    <dbReference type="NCBI Taxonomy" id="1806508"/>
    <lineage>
        <taxon>Bacteria</taxon>
        <taxon>Bacillati</taxon>
        <taxon>Chloroflexota</taxon>
        <taxon>Ardenticatenia</taxon>
        <taxon>Candidatus Promineifilales</taxon>
        <taxon>Candidatus Promineifilaceae</taxon>
        <taxon>Candidatus Promineifilum</taxon>
    </lineage>
</organism>
<feature type="transmembrane region" description="Helical" evidence="8">
    <location>
        <begin position="28"/>
        <end position="49"/>
    </location>
</feature>
<dbReference type="Pfam" id="PF01594">
    <property type="entry name" value="AI-2E_transport"/>
    <property type="match status" value="1"/>
</dbReference>
<evidence type="ECO:0000313" key="10">
    <source>
        <dbReference type="Proteomes" id="UP000215027"/>
    </source>
</evidence>
<dbReference type="EMBL" id="LN890655">
    <property type="protein sequence ID" value="CUS03782.2"/>
    <property type="molecule type" value="Genomic_DNA"/>
</dbReference>
<keyword evidence="4" id="KW-1003">Cell membrane</keyword>
<evidence type="ECO:0000256" key="7">
    <source>
        <dbReference type="ARBA" id="ARBA00023136"/>
    </source>
</evidence>
<dbReference type="OrthoDB" id="5391695at2"/>
<comment type="subcellular location">
    <subcellularLocation>
        <location evidence="1">Cell membrane</location>
        <topology evidence="1">Multi-pass membrane protein</topology>
    </subcellularLocation>
</comment>
<feature type="transmembrane region" description="Helical" evidence="8">
    <location>
        <begin position="296"/>
        <end position="328"/>
    </location>
</feature>
<proteinExistence type="inferred from homology"/>